<accession>A0ABP0K5W7</accession>
<evidence type="ECO:0000313" key="2">
    <source>
        <dbReference type="Proteomes" id="UP001642464"/>
    </source>
</evidence>
<keyword evidence="2" id="KW-1185">Reference proteome</keyword>
<comment type="caution">
    <text evidence="1">The sequence shown here is derived from an EMBL/GenBank/DDBJ whole genome shotgun (WGS) entry which is preliminary data.</text>
</comment>
<protein>
    <submittedName>
        <fullName evidence="1">Uncharacterized protein</fullName>
    </submittedName>
</protein>
<name>A0ABP0K5W7_9DINO</name>
<gene>
    <name evidence="1" type="ORF">SCF082_LOCUS15674</name>
</gene>
<dbReference type="Proteomes" id="UP001642464">
    <property type="component" value="Unassembled WGS sequence"/>
</dbReference>
<evidence type="ECO:0000313" key="1">
    <source>
        <dbReference type="EMBL" id="CAK9022167.1"/>
    </source>
</evidence>
<reference evidence="1 2" key="1">
    <citation type="submission" date="2024-02" db="EMBL/GenBank/DDBJ databases">
        <authorList>
            <person name="Chen Y."/>
            <person name="Shah S."/>
            <person name="Dougan E. K."/>
            <person name="Thang M."/>
            <person name="Chan C."/>
        </authorList>
    </citation>
    <scope>NUCLEOTIDE SEQUENCE [LARGE SCALE GENOMIC DNA]</scope>
</reference>
<proteinExistence type="predicted"/>
<dbReference type="EMBL" id="CAXAMM010010036">
    <property type="protein sequence ID" value="CAK9022167.1"/>
    <property type="molecule type" value="Genomic_DNA"/>
</dbReference>
<organism evidence="1 2">
    <name type="scientific">Durusdinium trenchii</name>
    <dbReference type="NCBI Taxonomy" id="1381693"/>
    <lineage>
        <taxon>Eukaryota</taxon>
        <taxon>Sar</taxon>
        <taxon>Alveolata</taxon>
        <taxon>Dinophyceae</taxon>
        <taxon>Suessiales</taxon>
        <taxon>Symbiodiniaceae</taxon>
        <taxon>Durusdinium</taxon>
    </lineage>
</organism>
<sequence length="720" mass="76911">MAYPMPWRPQHSPHSPPITPHVPHASHALHGAPGAPQAHGLNAERPPVPPVAAGNGWPSRPFPPPAQQPAAHPPRQAQHSQHPAPQLVPQPAPQSAPAALHAQRTFDSARALNGARMPMVHTSGQQAMVGASQVSRPVAVQMGRPTSQALSIPFLWMAVPTARLRTPPQDVGHLAALSTQQLVDFCHSLHRQTESKKQLLAEYVKEQGKLLKEREVLQNRKEGLLRSLAGATFADSMIPGQQMTVMATVLSAPSLAAAQDMTRQVEQTGAAPPPPKPMSLGPPNAEAKIQAAPSQDMTCAALESSVTKETTFASPSVDTCEKRPEKHDLRSPVQMIRPEEVSLASPVPPNPESAESQVRHEAATSPSTFAPEVHAPRDVEVHPAPTHPVRPDPSEAVPRTAVQPAGAVWAVEGSAVFAKPQARSAEAESTVEVKPETDAAAEPAELELLQQPQQLQSEAASNTAFSQPRMKPVEEFFSLRAAFVANTPESKVDLVPCSGDAAAGVGAKSDTEQIKVMSPSYGSLDGSSVLPESETMGQERTEAMQINMPEELMARVEDTNIRLTWFFDEDLLERLGPEITFEIRQQSEGIGGRLRVREHWCSAVYFAKGEAVQEQSYVIEGCAPGRPYTFSLRARVPCPGGVQFSEFSDHVIASVPGGKNVASLCSTEASVEIKGEGTLQEMVTAPTTLAAWYNAKEPGLSGTEACRADASRAGSGTSEA</sequence>